<proteinExistence type="predicted"/>
<evidence type="ECO:0008006" key="3">
    <source>
        <dbReference type="Google" id="ProtNLM"/>
    </source>
</evidence>
<organism evidence="1 2">
    <name type="scientific">Mycena rosella</name>
    <name type="common">Pink bonnet</name>
    <name type="synonym">Agaricus rosellus</name>
    <dbReference type="NCBI Taxonomy" id="1033263"/>
    <lineage>
        <taxon>Eukaryota</taxon>
        <taxon>Fungi</taxon>
        <taxon>Dikarya</taxon>
        <taxon>Basidiomycota</taxon>
        <taxon>Agaricomycotina</taxon>
        <taxon>Agaricomycetes</taxon>
        <taxon>Agaricomycetidae</taxon>
        <taxon>Agaricales</taxon>
        <taxon>Marasmiineae</taxon>
        <taxon>Mycenaceae</taxon>
        <taxon>Mycena</taxon>
    </lineage>
</organism>
<protein>
    <recommendedName>
        <fullName evidence="3">F-box domain-containing protein</fullName>
    </recommendedName>
</protein>
<evidence type="ECO:0000313" key="1">
    <source>
        <dbReference type="EMBL" id="KAJ7703914.1"/>
    </source>
</evidence>
<name>A0AAD7M6S7_MYCRO</name>
<gene>
    <name evidence="1" type="ORF">B0H17DRAFT_39004</name>
</gene>
<reference evidence="1" key="1">
    <citation type="submission" date="2023-03" db="EMBL/GenBank/DDBJ databases">
        <title>Massive genome expansion in bonnet fungi (Mycena s.s.) driven by repeated elements and novel gene families across ecological guilds.</title>
        <authorList>
            <consortium name="Lawrence Berkeley National Laboratory"/>
            <person name="Harder C.B."/>
            <person name="Miyauchi S."/>
            <person name="Viragh M."/>
            <person name="Kuo A."/>
            <person name="Thoen E."/>
            <person name="Andreopoulos B."/>
            <person name="Lu D."/>
            <person name="Skrede I."/>
            <person name="Drula E."/>
            <person name="Henrissat B."/>
            <person name="Morin E."/>
            <person name="Kohler A."/>
            <person name="Barry K."/>
            <person name="LaButti K."/>
            <person name="Morin E."/>
            <person name="Salamov A."/>
            <person name="Lipzen A."/>
            <person name="Mereny Z."/>
            <person name="Hegedus B."/>
            <person name="Baldrian P."/>
            <person name="Stursova M."/>
            <person name="Weitz H."/>
            <person name="Taylor A."/>
            <person name="Grigoriev I.V."/>
            <person name="Nagy L.G."/>
            <person name="Martin F."/>
            <person name="Kauserud H."/>
        </authorList>
    </citation>
    <scope>NUCLEOTIDE SEQUENCE</scope>
    <source>
        <strain evidence="1">CBHHK067</strain>
    </source>
</reference>
<accession>A0AAD7M6S7</accession>
<dbReference type="EMBL" id="JARKIE010000011">
    <property type="protein sequence ID" value="KAJ7703914.1"/>
    <property type="molecule type" value="Genomic_DNA"/>
</dbReference>
<dbReference type="AlphaFoldDB" id="A0AAD7M6S7"/>
<evidence type="ECO:0000313" key="2">
    <source>
        <dbReference type="Proteomes" id="UP001221757"/>
    </source>
</evidence>
<dbReference type="InterPro" id="IPR036047">
    <property type="entry name" value="F-box-like_dom_sf"/>
</dbReference>
<dbReference type="SUPFAM" id="SSF81383">
    <property type="entry name" value="F-box domain"/>
    <property type="match status" value="1"/>
</dbReference>
<sequence>MPPGPIDTLTEYLFLLICLELDLKDVLSLRRVSRVFGQATRNKLLWIHLLDSAASEEGSLLPTYLKKRDLLDAGALEALATRVSRVTRKWRAKDLCPVNVWRLHLQQSITWLRLVSGNWLFVASSDNHISKISCWDLSLLFQGYVEPIAEAYLPGQVKTAQVEVQAAGVVLALGLGTTSPSVLVITLRQHLESHYFAELARMEGSSHILMLHGNLVGCAMRDDVIIPHIVNWHENTIHELPPPPGGFDMPERRSVPHLLFIWNGLVVIVRRDLLEFYNQPSPAAGATYIKSIKTIEIWEVVVLDRRAVSLAPLKLLVISSSGVELLTIESDIASNGDVTCAHFCLATAPGHGDTKPWYHLIADGSGDRALWLNIAAIVLEVYPSHPYITSIDISRRPSELEAPLILWTNDLPHDPAVWAYPAIDLDAALGYTVIGNCFGELAIYDCVGSDPTTCCGLASDFTLQQNTLPPLLSLTPIPLGLRVTPSRPLGQTKSDPLLFSRWTQDDLNLDLRLWCRDFMCAGYLQRNRWHAGYWKWDRWQGVLGDYAWLLEHAHGFPASPVPQAHADDSNTDETYVLVRSGNRYLTRGTWVRSFPLGPLPTPLGMIFGQEQPCLRPTAYTEASIYDAMWYREYRTTGGRNRWVEQQERGGRPHENLVDIAAGHCVYGL</sequence>
<comment type="caution">
    <text evidence="1">The sequence shown here is derived from an EMBL/GenBank/DDBJ whole genome shotgun (WGS) entry which is preliminary data.</text>
</comment>
<keyword evidence="2" id="KW-1185">Reference proteome</keyword>
<dbReference type="Proteomes" id="UP001221757">
    <property type="component" value="Unassembled WGS sequence"/>
</dbReference>